<name>A0A1I3CTD7_9RHOB</name>
<dbReference type="Proteomes" id="UP000183635">
    <property type="component" value="Unassembled WGS sequence"/>
</dbReference>
<protein>
    <submittedName>
        <fullName evidence="1">Uncharacterized protein</fullName>
    </submittedName>
</protein>
<reference evidence="1 2" key="1">
    <citation type="submission" date="2016-10" db="EMBL/GenBank/DDBJ databases">
        <authorList>
            <person name="de Groot N.N."/>
        </authorList>
    </citation>
    <scope>NUCLEOTIDE SEQUENCE [LARGE SCALE GENOMIC DNA]</scope>
    <source>
        <strain evidence="1 2">DSM 8537</strain>
    </source>
</reference>
<keyword evidence="2" id="KW-1185">Reference proteome</keyword>
<evidence type="ECO:0000313" key="1">
    <source>
        <dbReference type="EMBL" id="SFH77606.1"/>
    </source>
</evidence>
<organism evidence="1 2">
    <name type="scientific">Paracoccus aminovorans</name>
    <dbReference type="NCBI Taxonomy" id="34004"/>
    <lineage>
        <taxon>Bacteria</taxon>
        <taxon>Pseudomonadati</taxon>
        <taxon>Pseudomonadota</taxon>
        <taxon>Alphaproteobacteria</taxon>
        <taxon>Rhodobacterales</taxon>
        <taxon>Paracoccaceae</taxon>
        <taxon>Paracoccus</taxon>
    </lineage>
</organism>
<dbReference type="EMBL" id="FOPU01000033">
    <property type="protein sequence ID" value="SFH77606.1"/>
    <property type="molecule type" value="Genomic_DNA"/>
</dbReference>
<gene>
    <name evidence="1" type="ORF">SAMN04488021_13319</name>
</gene>
<sequence length="346" mass="39098">MAEPFQYYNLTIIARTEYDSDIKQADNAPIILDFFSDQGGTPISDQINAKPANGKWLIRREQGGIPSVDYTKITQICARFAKSKKFPIVETCQPIDPKNIQSDGVYWDPRSYAPAQEYWAARRDRLSAELAVNGFSPEIEQKINNHFDGIPADFIDKHSINLYARMIEAASDAKSALTYNRYYLLGKGSNTPGLMKIENAILEEPAYADIVLNSYLNISLQAQDDASNPNFYKNYISTLVWLANTSPPRSSLMNFRKITSMVRDSTRPGMKEEFIRQMEFFQSDRMSGDTDADRRYALLSANDLASMVDCKGAAQPSIMDLIDALVRRSPTQGYSNFTELRRCFGT</sequence>
<accession>A0A1I3CTD7</accession>
<dbReference type="AlphaFoldDB" id="A0A1I3CTD7"/>
<dbReference type="STRING" id="34004.SAMN04488021_13319"/>
<evidence type="ECO:0000313" key="2">
    <source>
        <dbReference type="Proteomes" id="UP000183635"/>
    </source>
</evidence>
<proteinExistence type="predicted"/>